<dbReference type="PANTHER" id="PTHR22916">
    <property type="entry name" value="GLYCOSYLTRANSFERASE"/>
    <property type="match status" value="1"/>
</dbReference>
<comment type="caution">
    <text evidence="2">The sequence shown here is derived from an EMBL/GenBank/DDBJ whole genome shotgun (WGS) entry which is preliminary data.</text>
</comment>
<dbReference type="Gene3D" id="3.40.50.150">
    <property type="entry name" value="Vaccinia Virus protein VP39"/>
    <property type="match status" value="1"/>
</dbReference>
<sequence length="722" mass="80172">MCCRRPATSRRSKRRRKLRIWSGRSSIGELKPLLADASNSSIVRFAHVYQVFPKPDAGRRSQPGLGSARLGDLPRAWSRALRHISRPVPLGAKIKIAPKPRSVCPIERHRPPLTFHHRQDRARCAGQLAPWARTPPSAACSHGRTASMPTVSILIPACKAEYLGRAILSAQRQTFEDIEILVGDDTPDAALQEVVRTFDDPRIRYFHHGFQNGTRNSQALWEHARGQYVKFLSGDDMLMPTSVQTLVDELRANPEVVLAFHERVIVDETDNVVATPGPLLALGKTALIDRPFLIEHMVAGLNNFVGEPSNIMLVRDRVDISTVWDYRSSVLDFTGDVAAYLNCAEKAPLLAVGGYLSASRRHSAQAPETGNANFSAGLYEWELMVRGEAAAGNLTGDALRNARRALRRLYANWSATLPEIARLLANLDEFERRPAHELYASERFQADLANARAAVAARVGVSSKGPRAPQQKFCVVCEQPVPGWLPHPENGNPGKTFMRQIESVGSTLQNHSCPKCGCNDRERHLWLYVAFSRILEDASAKRILHVAPEAGLEPRIRRLQPREYIVGDLSPRLAHHCEINVEKLDFPDGYFDLIICNHVLEHVDNPAAALAEFNRCLAPGGHLVAQTPYSPVLRNTFELTKPVDEAFATNYFGQNDHVRMFGADLVDHFRNAGFKGDLYPHTTVLGELDPDTYGCNGREPFFFFAKGAAPGFPAYASSQPIQ</sequence>
<dbReference type="SUPFAM" id="SSF53448">
    <property type="entry name" value="Nucleotide-diphospho-sugar transferases"/>
    <property type="match status" value="1"/>
</dbReference>
<keyword evidence="2" id="KW-0489">Methyltransferase</keyword>
<keyword evidence="2" id="KW-0808">Transferase</keyword>
<dbReference type="PANTHER" id="PTHR22916:SF3">
    <property type="entry name" value="UDP-GLCNAC:BETAGAL BETA-1,3-N-ACETYLGLUCOSAMINYLTRANSFERASE-LIKE PROTEIN 1"/>
    <property type="match status" value="1"/>
</dbReference>
<dbReference type="GO" id="GO:0032259">
    <property type="term" value="P:methylation"/>
    <property type="evidence" value="ECO:0007669"/>
    <property type="project" value="UniProtKB-KW"/>
</dbReference>
<dbReference type="EMBL" id="SWJE01000005">
    <property type="protein sequence ID" value="TKC89215.1"/>
    <property type="molecule type" value="Genomic_DNA"/>
</dbReference>
<name>A0A4U1I7J0_9BURK</name>
<accession>A0A4U1I7J0</accession>
<proteinExistence type="predicted"/>
<evidence type="ECO:0000313" key="2">
    <source>
        <dbReference type="EMBL" id="TKC89215.1"/>
    </source>
</evidence>
<evidence type="ECO:0000259" key="1">
    <source>
        <dbReference type="Pfam" id="PF00535"/>
    </source>
</evidence>
<feature type="domain" description="Glycosyltransferase 2-like" evidence="1">
    <location>
        <begin position="152"/>
        <end position="274"/>
    </location>
</feature>
<dbReference type="InterPro" id="IPR001173">
    <property type="entry name" value="Glyco_trans_2-like"/>
</dbReference>
<dbReference type="InterPro" id="IPR029063">
    <property type="entry name" value="SAM-dependent_MTases_sf"/>
</dbReference>
<dbReference type="GO" id="GO:0008168">
    <property type="term" value="F:methyltransferase activity"/>
    <property type="evidence" value="ECO:0007669"/>
    <property type="project" value="UniProtKB-KW"/>
</dbReference>
<reference evidence="2 3" key="1">
    <citation type="submission" date="2019-04" db="EMBL/GenBank/DDBJ databases">
        <title>Trinickia sp. 7GSK02, isolated from subtropical forest soil.</title>
        <authorList>
            <person name="Gao Z.-H."/>
            <person name="Qiu L.-H."/>
        </authorList>
    </citation>
    <scope>NUCLEOTIDE SEQUENCE [LARGE SCALE GENOMIC DNA]</scope>
    <source>
        <strain evidence="2 3">7GSK02</strain>
    </source>
</reference>
<dbReference type="OrthoDB" id="9786172at2"/>
<protein>
    <submittedName>
        <fullName evidence="2">Methyltransferase domain-containing protein</fullName>
    </submittedName>
</protein>
<gene>
    <name evidence="2" type="ORF">FAZ69_09610</name>
</gene>
<dbReference type="Gene3D" id="3.90.550.10">
    <property type="entry name" value="Spore Coat Polysaccharide Biosynthesis Protein SpsA, Chain A"/>
    <property type="match status" value="1"/>
</dbReference>
<dbReference type="Pfam" id="PF00535">
    <property type="entry name" value="Glycos_transf_2"/>
    <property type="match status" value="1"/>
</dbReference>
<dbReference type="Proteomes" id="UP000305539">
    <property type="component" value="Unassembled WGS sequence"/>
</dbReference>
<dbReference type="CDD" id="cd02440">
    <property type="entry name" value="AdoMet_MTases"/>
    <property type="match status" value="1"/>
</dbReference>
<dbReference type="SUPFAM" id="SSF53335">
    <property type="entry name" value="S-adenosyl-L-methionine-dependent methyltransferases"/>
    <property type="match status" value="1"/>
</dbReference>
<dbReference type="CDD" id="cd00761">
    <property type="entry name" value="Glyco_tranf_GTA_type"/>
    <property type="match status" value="1"/>
</dbReference>
<evidence type="ECO:0000313" key="3">
    <source>
        <dbReference type="Proteomes" id="UP000305539"/>
    </source>
</evidence>
<dbReference type="InterPro" id="IPR029044">
    <property type="entry name" value="Nucleotide-diphossugar_trans"/>
</dbReference>
<dbReference type="Pfam" id="PF13489">
    <property type="entry name" value="Methyltransf_23"/>
    <property type="match status" value="1"/>
</dbReference>
<dbReference type="AlphaFoldDB" id="A0A4U1I7J0"/>
<organism evidence="2 3">
    <name type="scientific">Trinickia terrae</name>
    <dbReference type="NCBI Taxonomy" id="2571161"/>
    <lineage>
        <taxon>Bacteria</taxon>
        <taxon>Pseudomonadati</taxon>
        <taxon>Pseudomonadota</taxon>
        <taxon>Betaproteobacteria</taxon>
        <taxon>Burkholderiales</taxon>
        <taxon>Burkholderiaceae</taxon>
        <taxon>Trinickia</taxon>
    </lineage>
</organism>
<dbReference type="GO" id="GO:0016758">
    <property type="term" value="F:hexosyltransferase activity"/>
    <property type="evidence" value="ECO:0007669"/>
    <property type="project" value="UniProtKB-ARBA"/>
</dbReference>
<keyword evidence="3" id="KW-1185">Reference proteome</keyword>